<dbReference type="RefSeq" id="WP_093142268.1">
    <property type="nucleotide sequence ID" value="NZ_FOXF01000023.1"/>
</dbReference>
<dbReference type="EMBL" id="FOXF01000023">
    <property type="protein sequence ID" value="SFP43256.1"/>
    <property type="molecule type" value="Genomic_DNA"/>
</dbReference>
<feature type="compositionally biased region" description="Basic and acidic residues" evidence="1">
    <location>
        <begin position="159"/>
        <end position="173"/>
    </location>
</feature>
<reference evidence="3 4" key="1">
    <citation type="submission" date="2016-10" db="EMBL/GenBank/DDBJ databases">
        <authorList>
            <person name="Varghese N."/>
            <person name="Submissions S."/>
        </authorList>
    </citation>
    <scope>NUCLEOTIDE SEQUENCE [LARGE SCALE GENOMIC DNA]</scope>
    <source>
        <strain evidence="3 4">DSM 1361</strain>
    </source>
</reference>
<evidence type="ECO:0000256" key="1">
    <source>
        <dbReference type="SAM" id="MobiDB-lite"/>
    </source>
</evidence>
<dbReference type="Proteomes" id="UP000243745">
    <property type="component" value="Unassembled WGS sequence"/>
</dbReference>
<evidence type="ECO:0000313" key="3">
    <source>
        <dbReference type="EMBL" id="SFP43256.1"/>
    </source>
</evidence>
<name>A0A662ZJ17_9GAMM</name>
<feature type="transmembrane region" description="Helical" evidence="2">
    <location>
        <begin position="27"/>
        <end position="46"/>
    </location>
</feature>
<protein>
    <submittedName>
        <fullName evidence="3">Uncharacterized protein</fullName>
    </submittedName>
</protein>
<keyword evidence="4" id="KW-1185">Reference proteome</keyword>
<organism evidence="3 4">
    <name type="scientific">Ruminobacter amylophilus</name>
    <dbReference type="NCBI Taxonomy" id="867"/>
    <lineage>
        <taxon>Bacteria</taxon>
        <taxon>Pseudomonadati</taxon>
        <taxon>Pseudomonadota</taxon>
        <taxon>Gammaproteobacteria</taxon>
        <taxon>Aeromonadales</taxon>
        <taxon>Succinivibrionaceae</taxon>
        <taxon>Ruminobacter</taxon>
    </lineage>
</organism>
<accession>A0A662ZJ17</accession>
<keyword evidence="2" id="KW-1133">Transmembrane helix</keyword>
<proteinExistence type="predicted"/>
<evidence type="ECO:0000256" key="2">
    <source>
        <dbReference type="SAM" id="Phobius"/>
    </source>
</evidence>
<gene>
    <name evidence="3" type="ORF">SAMN02910344_01371</name>
</gene>
<keyword evidence="2" id="KW-0472">Membrane</keyword>
<feature type="region of interest" description="Disordered" evidence="1">
    <location>
        <begin position="151"/>
        <end position="173"/>
    </location>
</feature>
<dbReference type="AlphaFoldDB" id="A0A662ZJ17"/>
<keyword evidence="2" id="KW-0812">Transmembrane</keyword>
<sequence length="193" mass="20971">MPYSRFKNETEELNYARQSLREKGIKVMGLILFITAALVSVVYTTVNDSENPYGNLSESALNTVVCHGSGYTLKKVLSTSVSDYTVNLRAVHEDLSDPNGRVLSLVTIDGMLKMESGSHEKALIKLDITPSLVLENDMVVSSAVVGGRNYGTSLNSGSGDRRTDAGKSGSDAKSRLSEVKDLLCGDRNRRSYI</sequence>
<evidence type="ECO:0000313" key="4">
    <source>
        <dbReference type="Proteomes" id="UP000243745"/>
    </source>
</evidence>